<accession>A0A383USI7</accession>
<reference evidence="2 3" key="1">
    <citation type="submission" date="2017-11" db="EMBL/GenBank/DDBJ databases">
        <authorList>
            <person name="Kracher B."/>
        </authorList>
    </citation>
    <scope>NUCLEOTIDE SEQUENCE [LARGE SCALE GENOMIC DNA]</scope>
    <source>
        <strain evidence="2 3">RACE1</strain>
    </source>
</reference>
<feature type="region of interest" description="Disordered" evidence="1">
    <location>
        <begin position="218"/>
        <end position="304"/>
    </location>
</feature>
<proteinExistence type="predicted"/>
<feature type="compositionally biased region" description="Polar residues" evidence="1">
    <location>
        <begin position="259"/>
        <end position="290"/>
    </location>
</feature>
<evidence type="ECO:0000313" key="2">
    <source>
        <dbReference type="EMBL" id="SZF02310.1"/>
    </source>
</evidence>
<organism evidence="2 3">
    <name type="scientific">Blumeria hordei</name>
    <name type="common">Barley powdery mildew</name>
    <name type="synonym">Blumeria graminis f. sp. hordei</name>
    <dbReference type="NCBI Taxonomy" id="2867405"/>
    <lineage>
        <taxon>Eukaryota</taxon>
        <taxon>Fungi</taxon>
        <taxon>Dikarya</taxon>
        <taxon>Ascomycota</taxon>
        <taxon>Pezizomycotina</taxon>
        <taxon>Leotiomycetes</taxon>
        <taxon>Erysiphales</taxon>
        <taxon>Erysiphaceae</taxon>
        <taxon>Blumeria</taxon>
    </lineage>
</organism>
<sequence length="304" mass="32188">MNTRLMLAGLAILHLSAGYSIFFRPLILARAIQNIQDDDTVSNTSASKICDGSVPGSNEVKSLLFTRGGAAACNNADNAGNPNDVDNTENIDATYRDKQIFQVSKLVTGPDDKSIIVDSHTIMMTVKANENGVGSYMCMIDSTGTGTDTGAGIWTEMEVTSNSTDKIAPDGVADVEIQAAIDPNQKCTGRLDDKENVCMVSCRDAATPGSLEKSVYVQKAGEQNTPTPTDPNSDIQARDTVAMSSKRSHQKPSRPKKSSAPQARPQSSNAAQARPQSSNAAQARPQSSNAAAVILAQPSQRVRA</sequence>
<dbReference type="AlphaFoldDB" id="A0A383USI7"/>
<name>A0A383USI7_BLUHO</name>
<dbReference type="Proteomes" id="UP000275772">
    <property type="component" value="Unassembled WGS sequence"/>
</dbReference>
<gene>
    <name evidence="2" type="ORF">BLGHR1_13089</name>
</gene>
<protein>
    <submittedName>
        <fullName evidence="2">Uncharacterized protein</fullName>
    </submittedName>
</protein>
<dbReference type="InterPro" id="IPR021476">
    <property type="entry name" value="Egh16-like"/>
</dbReference>
<evidence type="ECO:0000313" key="3">
    <source>
        <dbReference type="Proteomes" id="UP000275772"/>
    </source>
</evidence>
<feature type="compositionally biased region" description="Polar residues" evidence="1">
    <location>
        <begin position="221"/>
        <end position="235"/>
    </location>
</feature>
<dbReference type="Pfam" id="PF11327">
    <property type="entry name" value="Egh16-like"/>
    <property type="match status" value="1"/>
</dbReference>
<evidence type="ECO:0000256" key="1">
    <source>
        <dbReference type="SAM" id="MobiDB-lite"/>
    </source>
</evidence>
<dbReference type="VEuPathDB" id="FungiDB:BLGHR1_13089"/>
<dbReference type="EMBL" id="UNSH01000042">
    <property type="protein sequence ID" value="SZF02310.1"/>
    <property type="molecule type" value="Genomic_DNA"/>
</dbReference>
<feature type="compositionally biased region" description="Basic residues" evidence="1">
    <location>
        <begin position="246"/>
        <end position="257"/>
    </location>
</feature>